<protein>
    <submittedName>
        <fullName evidence="2">Uncharacterized protein</fullName>
    </submittedName>
</protein>
<reference evidence="2" key="2">
    <citation type="submission" date="2020-11" db="EMBL/GenBank/DDBJ databases">
        <authorList>
            <person name="McCartney M.A."/>
            <person name="Auch B."/>
            <person name="Kono T."/>
            <person name="Mallez S."/>
            <person name="Becker A."/>
            <person name="Gohl D.M."/>
            <person name="Silverstein K.A.T."/>
            <person name="Koren S."/>
            <person name="Bechman K.B."/>
            <person name="Herman A."/>
            <person name="Abrahante J.E."/>
            <person name="Garbe J."/>
        </authorList>
    </citation>
    <scope>NUCLEOTIDE SEQUENCE</scope>
    <source>
        <strain evidence="2">Duluth1</strain>
        <tissue evidence="2">Whole animal</tissue>
    </source>
</reference>
<feature type="compositionally biased region" description="Polar residues" evidence="1">
    <location>
        <begin position="33"/>
        <end position="55"/>
    </location>
</feature>
<dbReference type="Proteomes" id="UP000828390">
    <property type="component" value="Unassembled WGS sequence"/>
</dbReference>
<proteinExistence type="predicted"/>
<accession>A0A9D4CCB8</accession>
<evidence type="ECO:0000313" key="3">
    <source>
        <dbReference type="Proteomes" id="UP000828390"/>
    </source>
</evidence>
<comment type="caution">
    <text evidence="2">The sequence shown here is derived from an EMBL/GenBank/DDBJ whole genome shotgun (WGS) entry which is preliminary data.</text>
</comment>
<name>A0A9D4CCB8_DREPO</name>
<keyword evidence="3" id="KW-1185">Reference proteome</keyword>
<organism evidence="2 3">
    <name type="scientific">Dreissena polymorpha</name>
    <name type="common">Zebra mussel</name>
    <name type="synonym">Mytilus polymorpha</name>
    <dbReference type="NCBI Taxonomy" id="45954"/>
    <lineage>
        <taxon>Eukaryota</taxon>
        <taxon>Metazoa</taxon>
        <taxon>Spiralia</taxon>
        <taxon>Lophotrochozoa</taxon>
        <taxon>Mollusca</taxon>
        <taxon>Bivalvia</taxon>
        <taxon>Autobranchia</taxon>
        <taxon>Heteroconchia</taxon>
        <taxon>Euheterodonta</taxon>
        <taxon>Imparidentia</taxon>
        <taxon>Neoheterodontei</taxon>
        <taxon>Myida</taxon>
        <taxon>Dreissenoidea</taxon>
        <taxon>Dreissenidae</taxon>
        <taxon>Dreissena</taxon>
    </lineage>
</organism>
<evidence type="ECO:0000256" key="1">
    <source>
        <dbReference type="SAM" id="MobiDB-lite"/>
    </source>
</evidence>
<dbReference type="AlphaFoldDB" id="A0A9D4CCB8"/>
<dbReference type="EMBL" id="JAIWYP010000013">
    <property type="protein sequence ID" value="KAH3721285.1"/>
    <property type="molecule type" value="Genomic_DNA"/>
</dbReference>
<gene>
    <name evidence="2" type="ORF">DPMN_064205</name>
</gene>
<evidence type="ECO:0000313" key="2">
    <source>
        <dbReference type="EMBL" id="KAH3721285.1"/>
    </source>
</evidence>
<reference evidence="2" key="1">
    <citation type="journal article" date="2019" name="bioRxiv">
        <title>The Genome of the Zebra Mussel, Dreissena polymorpha: A Resource for Invasive Species Research.</title>
        <authorList>
            <person name="McCartney M.A."/>
            <person name="Auch B."/>
            <person name="Kono T."/>
            <person name="Mallez S."/>
            <person name="Zhang Y."/>
            <person name="Obille A."/>
            <person name="Becker A."/>
            <person name="Abrahante J.E."/>
            <person name="Garbe J."/>
            <person name="Badalamenti J.P."/>
            <person name="Herman A."/>
            <person name="Mangelson H."/>
            <person name="Liachko I."/>
            <person name="Sullivan S."/>
            <person name="Sone E.D."/>
            <person name="Koren S."/>
            <person name="Silverstein K.A.T."/>
            <person name="Beckman K.B."/>
            <person name="Gohl D.M."/>
        </authorList>
    </citation>
    <scope>NUCLEOTIDE SEQUENCE</scope>
    <source>
        <strain evidence="2">Duluth1</strain>
        <tissue evidence="2">Whole animal</tissue>
    </source>
</reference>
<sequence length="123" mass="13629">MANYCLIHIIYPVQIILKFPANIRGPKPPTNLKRFSSLENLSTMTPDQDQSTSLSYDDDEDEGVSPAPRMARRRGGNESFRAAVDRSYDPVPRLDMDTCKYGCVGGERLRAWMNVCGGCVGGV</sequence>
<feature type="region of interest" description="Disordered" evidence="1">
    <location>
        <begin position="30"/>
        <end position="82"/>
    </location>
</feature>